<evidence type="ECO:0000313" key="3">
    <source>
        <dbReference type="RefSeq" id="XP_005089942.1"/>
    </source>
</evidence>
<name>A0ABM0JBM1_APLCA</name>
<dbReference type="GeneID" id="101849740"/>
<evidence type="ECO:0000313" key="2">
    <source>
        <dbReference type="Proteomes" id="UP000694888"/>
    </source>
</evidence>
<feature type="region of interest" description="Disordered" evidence="1">
    <location>
        <begin position="311"/>
        <end position="361"/>
    </location>
</feature>
<sequence length="361" mass="39288">MQEMEEKRRIRGDSHWSKLLQVNSDPNGFRHKRCIRMCRSFNVSQPAICRGLRLGSRRGTDRNGALREIEETTDTSCPPPDSGILASIATRIRHWLQSKRKYEVVSPVNDTSGSGERKGDKSGGDIDHGVAGASGMVRGETIKEDYLIISQINNYHPELKRSGGSNPLGLPVSGPCVPRSASTGVARTSGGSLTPPTVISRHATPTHTSSGGTSSFYPSPGTSSKSTTGHHQQYHTQQHQNSHQHPVVDINIEFADAVAVKPRSHFASNPLKLDQNQTPKTAIMTPATRALSRSQQLRQSRNKYMKLLQKAGQLSPGRTPLTGTISAPAKHGIGEKGSSPIAKRRQIKTWPLPGRKQLKSG</sequence>
<organism evidence="2 3">
    <name type="scientific">Aplysia californica</name>
    <name type="common">California sea hare</name>
    <dbReference type="NCBI Taxonomy" id="6500"/>
    <lineage>
        <taxon>Eukaryota</taxon>
        <taxon>Metazoa</taxon>
        <taxon>Spiralia</taxon>
        <taxon>Lophotrochozoa</taxon>
        <taxon>Mollusca</taxon>
        <taxon>Gastropoda</taxon>
        <taxon>Heterobranchia</taxon>
        <taxon>Euthyneura</taxon>
        <taxon>Tectipleura</taxon>
        <taxon>Aplysiida</taxon>
        <taxon>Aplysioidea</taxon>
        <taxon>Aplysiidae</taxon>
        <taxon>Aplysia</taxon>
    </lineage>
</organism>
<feature type="compositionally biased region" description="Polar residues" evidence="1">
    <location>
        <begin position="180"/>
        <end position="197"/>
    </location>
</feature>
<reference evidence="3" key="1">
    <citation type="submission" date="2025-08" db="UniProtKB">
        <authorList>
            <consortium name="RefSeq"/>
        </authorList>
    </citation>
    <scope>IDENTIFICATION</scope>
</reference>
<feature type="compositionally biased region" description="Low complexity" evidence="1">
    <location>
        <begin position="205"/>
        <end position="242"/>
    </location>
</feature>
<gene>
    <name evidence="3" type="primary">LOC101849740</name>
</gene>
<feature type="region of interest" description="Disordered" evidence="1">
    <location>
        <begin position="105"/>
        <end position="132"/>
    </location>
</feature>
<feature type="region of interest" description="Disordered" evidence="1">
    <location>
        <begin position="179"/>
        <end position="242"/>
    </location>
</feature>
<keyword evidence="2" id="KW-1185">Reference proteome</keyword>
<protein>
    <submittedName>
        <fullName evidence="3">Uncharacterized protein LOC101849740</fullName>
    </submittedName>
</protein>
<feature type="compositionally biased region" description="Basic and acidic residues" evidence="1">
    <location>
        <begin position="115"/>
        <end position="128"/>
    </location>
</feature>
<evidence type="ECO:0000256" key="1">
    <source>
        <dbReference type="SAM" id="MobiDB-lite"/>
    </source>
</evidence>
<accession>A0ABM0JBM1</accession>
<dbReference type="Proteomes" id="UP000694888">
    <property type="component" value="Unplaced"/>
</dbReference>
<proteinExistence type="predicted"/>
<dbReference type="RefSeq" id="XP_005089942.1">
    <property type="nucleotide sequence ID" value="XM_005089885.3"/>
</dbReference>